<reference evidence="2" key="1">
    <citation type="journal article" date="2022" name="Mol. Ecol. Resour.">
        <title>The genomes of chicory, endive, great burdock and yacon provide insights into Asteraceae palaeo-polyploidization history and plant inulin production.</title>
        <authorList>
            <person name="Fan W."/>
            <person name="Wang S."/>
            <person name="Wang H."/>
            <person name="Wang A."/>
            <person name="Jiang F."/>
            <person name="Liu H."/>
            <person name="Zhao H."/>
            <person name="Xu D."/>
            <person name="Zhang Y."/>
        </authorList>
    </citation>
    <scope>NUCLEOTIDE SEQUENCE [LARGE SCALE GENOMIC DNA]</scope>
    <source>
        <strain evidence="2">cv. Niubang</strain>
    </source>
</reference>
<accession>A0ACB8XQR6</accession>
<name>A0ACB8XQR6_ARCLA</name>
<dbReference type="EMBL" id="CM042061">
    <property type="protein sequence ID" value="KAI3672511.1"/>
    <property type="molecule type" value="Genomic_DNA"/>
</dbReference>
<gene>
    <name evidence="1" type="ORF">L6452_38600</name>
</gene>
<sequence>MAMCDDDSLEWWRQWYARLRWQQWYARLRVEEATNAMTWARLRPVAIATGTGGVRWPDVRRGWGSMDGLMVFETKRHSI</sequence>
<comment type="caution">
    <text evidence="1">The sequence shown here is derived from an EMBL/GenBank/DDBJ whole genome shotgun (WGS) entry which is preliminary data.</text>
</comment>
<evidence type="ECO:0000313" key="2">
    <source>
        <dbReference type="Proteomes" id="UP001055879"/>
    </source>
</evidence>
<evidence type="ECO:0000313" key="1">
    <source>
        <dbReference type="EMBL" id="KAI3672511.1"/>
    </source>
</evidence>
<proteinExistence type="predicted"/>
<dbReference type="Proteomes" id="UP001055879">
    <property type="component" value="Linkage Group LG15"/>
</dbReference>
<organism evidence="1 2">
    <name type="scientific">Arctium lappa</name>
    <name type="common">Greater burdock</name>
    <name type="synonym">Lappa major</name>
    <dbReference type="NCBI Taxonomy" id="4217"/>
    <lineage>
        <taxon>Eukaryota</taxon>
        <taxon>Viridiplantae</taxon>
        <taxon>Streptophyta</taxon>
        <taxon>Embryophyta</taxon>
        <taxon>Tracheophyta</taxon>
        <taxon>Spermatophyta</taxon>
        <taxon>Magnoliopsida</taxon>
        <taxon>eudicotyledons</taxon>
        <taxon>Gunneridae</taxon>
        <taxon>Pentapetalae</taxon>
        <taxon>asterids</taxon>
        <taxon>campanulids</taxon>
        <taxon>Asterales</taxon>
        <taxon>Asteraceae</taxon>
        <taxon>Carduoideae</taxon>
        <taxon>Cardueae</taxon>
        <taxon>Arctiinae</taxon>
        <taxon>Arctium</taxon>
    </lineage>
</organism>
<reference evidence="1 2" key="2">
    <citation type="journal article" date="2022" name="Mol. Ecol. Resour.">
        <title>The genomes of chicory, endive, great burdock and yacon provide insights into Asteraceae paleo-polyploidization history and plant inulin production.</title>
        <authorList>
            <person name="Fan W."/>
            <person name="Wang S."/>
            <person name="Wang H."/>
            <person name="Wang A."/>
            <person name="Jiang F."/>
            <person name="Liu H."/>
            <person name="Zhao H."/>
            <person name="Xu D."/>
            <person name="Zhang Y."/>
        </authorList>
    </citation>
    <scope>NUCLEOTIDE SEQUENCE [LARGE SCALE GENOMIC DNA]</scope>
    <source>
        <strain evidence="2">cv. Niubang</strain>
    </source>
</reference>
<protein>
    <submittedName>
        <fullName evidence="1">Uncharacterized protein</fullName>
    </submittedName>
</protein>
<keyword evidence="2" id="KW-1185">Reference proteome</keyword>